<dbReference type="InterPro" id="IPR004358">
    <property type="entry name" value="Sig_transdc_His_kin-like_C"/>
</dbReference>
<dbReference type="SUPFAM" id="SSF52172">
    <property type="entry name" value="CheY-like"/>
    <property type="match status" value="1"/>
</dbReference>
<proteinExistence type="predicted"/>
<dbReference type="Pfam" id="PF02518">
    <property type="entry name" value="HATPase_c"/>
    <property type="match status" value="1"/>
</dbReference>
<dbReference type="InterPro" id="IPR003594">
    <property type="entry name" value="HATPase_dom"/>
</dbReference>
<dbReference type="CDD" id="cd00082">
    <property type="entry name" value="HisKA"/>
    <property type="match status" value="1"/>
</dbReference>
<dbReference type="InterPro" id="IPR036097">
    <property type="entry name" value="HisK_dim/P_sf"/>
</dbReference>
<protein>
    <recommendedName>
        <fullName evidence="2">histidine kinase</fullName>
        <ecNumber evidence="2">2.7.13.3</ecNumber>
    </recommendedName>
</protein>
<evidence type="ECO:0000256" key="1">
    <source>
        <dbReference type="ARBA" id="ARBA00000085"/>
    </source>
</evidence>
<dbReference type="SMART" id="SM00387">
    <property type="entry name" value="HATPase_c"/>
    <property type="match status" value="1"/>
</dbReference>
<sequence>MIVGLRLRGAEMGEAEFVTLIEDGDGPAPSVGLLPPWKIAVVDDDPAVHSATRFVLSEFSLNGRGLELLAAHTAAEARDLLRAHRDVAILLLDVVMETDNAGLDFVEFVRRDLGNEIVRIILRTGQPGQAPEQRVIVDYDINDYKAKTELTADKMFTTITAALRSYEQLKKLVETRRGLEIIIDAAPTLFDFNSMQRLAEGVLTQLATLIDAECVGILVVREQASDKGFLVLAGSGCYSDMANLRHEGLEEDLRALIDSGFCGRKHVFSDGRSVLYVGTGTGRELVVLLESGRSLSDTDRALVGVFCARLSIAFDNVALYQRLQDANAGLERRVAERTRDLSEANGRLQEQWARLRDANAFKNEILGVIAHDLKNPLSVVQGRAEILSEIIEMSPVPVQRAHDQIGHIRDAVRGLVGMVDQLIADALLEAQAMTLRPARFDLTALAREVLETNRPGAERKQQDMRMLPADPCAVLGDPDRLREALDNLVSNAIKYSPVGGRIVLEVDRGTSDAVVRITDSGPGLSPEDTERLFGRFQRLSAKPTAGESSSGLGLSIVKRIVDLHHGRIVAGSAHAGTGACFTMILPLEGPPA</sequence>
<feature type="domain" description="Histidine kinase" evidence="7">
    <location>
        <begin position="368"/>
        <end position="589"/>
    </location>
</feature>
<dbReference type="SMART" id="SM00448">
    <property type="entry name" value="REC"/>
    <property type="match status" value="1"/>
</dbReference>
<evidence type="ECO:0000256" key="4">
    <source>
        <dbReference type="ARBA" id="ARBA00022679"/>
    </source>
</evidence>
<feature type="modified residue" description="4-aspartylphosphate" evidence="6">
    <location>
        <position position="93"/>
    </location>
</feature>
<evidence type="ECO:0000256" key="2">
    <source>
        <dbReference type="ARBA" id="ARBA00012438"/>
    </source>
</evidence>
<dbReference type="SUPFAM" id="SSF55874">
    <property type="entry name" value="ATPase domain of HSP90 chaperone/DNA topoisomerase II/histidine kinase"/>
    <property type="match status" value="1"/>
</dbReference>
<evidence type="ECO:0000313" key="9">
    <source>
        <dbReference type="EMBL" id="MDX6806465.1"/>
    </source>
</evidence>
<accession>A0ABU4RNP6</accession>
<dbReference type="InterPro" id="IPR011006">
    <property type="entry name" value="CheY-like_superfamily"/>
</dbReference>
<dbReference type="InterPro" id="IPR001789">
    <property type="entry name" value="Sig_transdc_resp-reg_receiver"/>
</dbReference>
<dbReference type="PANTHER" id="PTHR42878:SF15">
    <property type="entry name" value="BACTERIOPHYTOCHROME"/>
    <property type="match status" value="1"/>
</dbReference>
<keyword evidence="5" id="KW-0418">Kinase</keyword>
<dbReference type="CDD" id="cd00075">
    <property type="entry name" value="HATPase"/>
    <property type="match status" value="1"/>
</dbReference>
<dbReference type="SUPFAM" id="SSF55781">
    <property type="entry name" value="GAF domain-like"/>
    <property type="match status" value="1"/>
</dbReference>
<gene>
    <name evidence="9" type="ORF">SCD90_10345</name>
</gene>
<feature type="domain" description="Response regulatory" evidence="8">
    <location>
        <begin position="38"/>
        <end position="162"/>
    </location>
</feature>
<dbReference type="Gene3D" id="3.30.565.10">
    <property type="entry name" value="Histidine kinase-like ATPase, C-terminal domain"/>
    <property type="match status" value="1"/>
</dbReference>
<dbReference type="InterPro" id="IPR036890">
    <property type="entry name" value="HATPase_C_sf"/>
</dbReference>
<evidence type="ECO:0000256" key="3">
    <source>
        <dbReference type="ARBA" id="ARBA00022553"/>
    </source>
</evidence>
<name>A0ABU4RNP6_9HYPH</name>
<comment type="catalytic activity">
    <reaction evidence="1">
        <text>ATP + protein L-histidine = ADP + protein N-phospho-L-histidine.</text>
        <dbReference type="EC" id="2.7.13.3"/>
    </reaction>
</comment>
<keyword evidence="4" id="KW-0808">Transferase</keyword>
<dbReference type="PRINTS" id="PR00344">
    <property type="entry name" value="BCTRLSENSOR"/>
</dbReference>
<dbReference type="EMBL" id="JAXAFJ010000005">
    <property type="protein sequence ID" value="MDX6806465.1"/>
    <property type="molecule type" value="Genomic_DNA"/>
</dbReference>
<comment type="caution">
    <text evidence="9">The sequence shown here is derived from an EMBL/GenBank/DDBJ whole genome shotgun (WGS) entry which is preliminary data.</text>
</comment>
<dbReference type="Pfam" id="PF11849">
    <property type="entry name" value="DUF3369"/>
    <property type="match status" value="1"/>
</dbReference>
<dbReference type="PROSITE" id="PS50110">
    <property type="entry name" value="RESPONSE_REGULATORY"/>
    <property type="match status" value="1"/>
</dbReference>
<reference evidence="9 10" key="1">
    <citation type="submission" date="2023-11" db="EMBL/GenBank/DDBJ databases">
        <authorList>
            <person name="Bao R."/>
        </authorList>
    </citation>
    <scope>NUCLEOTIDE SEQUENCE [LARGE SCALE GENOMIC DNA]</scope>
    <source>
        <strain evidence="9 10">PJ23</strain>
    </source>
</reference>
<dbReference type="InterPro" id="IPR021800">
    <property type="entry name" value="DUF3369"/>
</dbReference>
<dbReference type="InterPro" id="IPR003661">
    <property type="entry name" value="HisK_dim/P_dom"/>
</dbReference>
<dbReference type="Gene3D" id="3.40.50.2300">
    <property type="match status" value="1"/>
</dbReference>
<dbReference type="PANTHER" id="PTHR42878">
    <property type="entry name" value="TWO-COMPONENT HISTIDINE KINASE"/>
    <property type="match status" value="1"/>
</dbReference>
<dbReference type="Pfam" id="PF00512">
    <property type="entry name" value="HisKA"/>
    <property type="match status" value="1"/>
</dbReference>
<evidence type="ECO:0000256" key="5">
    <source>
        <dbReference type="ARBA" id="ARBA00022777"/>
    </source>
</evidence>
<evidence type="ECO:0000259" key="8">
    <source>
        <dbReference type="PROSITE" id="PS50110"/>
    </source>
</evidence>
<keyword evidence="10" id="KW-1185">Reference proteome</keyword>
<dbReference type="SUPFAM" id="SSF47384">
    <property type="entry name" value="Homodimeric domain of signal transducing histidine kinase"/>
    <property type="match status" value="1"/>
</dbReference>
<dbReference type="InterPro" id="IPR005467">
    <property type="entry name" value="His_kinase_dom"/>
</dbReference>
<dbReference type="SMART" id="SM00388">
    <property type="entry name" value="HisKA"/>
    <property type="match status" value="1"/>
</dbReference>
<dbReference type="InterPro" id="IPR050351">
    <property type="entry name" value="BphY/WalK/GraS-like"/>
</dbReference>
<evidence type="ECO:0000259" key="7">
    <source>
        <dbReference type="PROSITE" id="PS50109"/>
    </source>
</evidence>
<dbReference type="PROSITE" id="PS50109">
    <property type="entry name" value="HIS_KIN"/>
    <property type="match status" value="1"/>
</dbReference>
<evidence type="ECO:0000313" key="10">
    <source>
        <dbReference type="Proteomes" id="UP001274321"/>
    </source>
</evidence>
<dbReference type="EC" id="2.7.13.3" evidence="2"/>
<dbReference type="Proteomes" id="UP001274321">
    <property type="component" value="Unassembled WGS sequence"/>
</dbReference>
<keyword evidence="3 6" id="KW-0597">Phosphoprotein</keyword>
<dbReference type="Gene3D" id="1.10.287.130">
    <property type="match status" value="1"/>
</dbReference>
<evidence type="ECO:0000256" key="6">
    <source>
        <dbReference type="PROSITE-ProRule" id="PRU00169"/>
    </source>
</evidence>
<organism evidence="9 10">
    <name type="scientific">Terrihabitans rhizophilus</name>
    <dbReference type="NCBI Taxonomy" id="3092662"/>
    <lineage>
        <taxon>Bacteria</taxon>
        <taxon>Pseudomonadati</taxon>
        <taxon>Pseudomonadota</taxon>
        <taxon>Alphaproteobacteria</taxon>
        <taxon>Hyphomicrobiales</taxon>
        <taxon>Terrihabitans</taxon>
    </lineage>
</organism>